<feature type="compositionally biased region" description="Basic and acidic residues" evidence="13">
    <location>
        <begin position="891"/>
        <end position="902"/>
    </location>
</feature>
<feature type="coiled-coil region" evidence="12">
    <location>
        <begin position="365"/>
        <end position="399"/>
    </location>
</feature>
<feature type="coiled-coil region" evidence="12">
    <location>
        <begin position="721"/>
        <end position="769"/>
    </location>
</feature>
<dbReference type="GO" id="GO:0003697">
    <property type="term" value="F:single-stranded DNA binding"/>
    <property type="evidence" value="ECO:0007669"/>
    <property type="project" value="TreeGrafter"/>
</dbReference>
<keyword evidence="4" id="KW-0158">Chromosome</keyword>
<protein>
    <submittedName>
        <fullName evidence="15">Dna repair protein-like protein rad18</fullName>
    </submittedName>
</protein>
<dbReference type="PANTHER" id="PTHR19306:SF6">
    <property type="entry name" value="STRUCTURAL MAINTENANCE OF CHROMOSOMES PROTEIN 6"/>
    <property type="match status" value="1"/>
</dbReference>
<keyword evidence="9" id="KW-0233">DNA recombination</keyword>
<evidence type="ECO:0000256" key="6">
    <source>
        <dbReference type="ARBA" id="ARBA00022763"/>
    </source>
</evidence>
<dbReference type="InterPro" id="IPR027417">
    <property type="entry name" value="P-loop_NTPase"/>
</dbReference>
<evidence type="ECO:0000256" key="13">
    <source>
        <dbReference type="SAM" id="MobiDB-lite"/>
    </source>
</evidence>
<feature type="region of interest" description="Disordered" evidence="13">
    <location>
        <begin position="472"/>
        <end position="520"/>
    </location>
</feature>
<proteinExistence type="inferred from homology"/>
<organism evidence="15 16">
    <name type="scientific">Trematosphaeria pertusa</name>
    <dbReference type="NCBI Taxonomy" id="390896"/>
    <lineage>
        <taxon>Eukaryota</taxon>
        <taxon>Fungi</taxon>
        <taxon>Dikarya</taxon>
        <taxon>Ascomycota</taxon>
        <taxon>Pezizomycotina</taxon>
        <taxon>Dothideomycetes</taxon>
        <taxon>Pleosporomycetidae</taxon>
        <taxon>Pleosporales</taxon>
        <taxon>Massarineae</taxon>
        <taxon>Trematosphaeriaceae</taxon>
        <taxon>Trematosphaeria</taxon>
    </lineage>
</organism>
<feature type="compositionally biased region" description="Basic and acidic residues" evidence="13">
    <location>
        <begin position="485"/>
        <end position="520"/>
    </location>
</feature>
<evidence type="ECO:0000256" key="11">
    <source>
        <dbReference type="ARBA" id="ARBA00023242"/>
    </source>
</evidence>
<dbReference type="Proteomes" id="UP000800094">
    <property type="component" value="Unassembled WGS sequence"/>
</dbReference>
<evidence type="ECO:0000256" key="8">
    <source>
        <dbReference type="ARBA" id="ARBA00023054"/>
    </source>
</evidence>
<sequence>MAQVLPAKRPRASIDHRPSINGVAGPSRSKRPRHSTIEPSERDERDYSEDVESRHPQDEEASSNEPDDAEDDEAVYVRATQMVQKSLRKTAELKNTPAEAGIVEEIRCTNFMCHEQLTVTLGPLINFIIGHNGSGKSAVLTALTLCLGGKATATNRGQNLKSFIKEGRDYSILSVKIKNQGSTAYKPDQYGDSIIVERHFNRSGASGFKLKDRNGRIVSTKKADLEDIIDAFAMQIDNPMNVLTQDMARQFLNDSNPKEKYKFFLRGTQLETLNRDYLQISQELEEQESRAQTLQGDLDVYRKKLEHAVEKAKRASNLETMRAKEMKLAHQAAWAQVEGEERELADIDAELGRISNVIAQRKAEADAHSEQFERADQALEDAQAEVQELQAQIEPAEQVVADRKAQWHATKKSVLDLKMTERNIITGIKTSEQSIKNTQSQIQDHRQRQAEADNGLYAQRLSELEDAKATCEQDKAAWENSDNDLPAKSEHLKSAREQKLRADERRQQKREEEQRSRAKLRDLEQGHRKWVESYPNPAGLEKLLHAIENERRFRERPVGPMGRYVELKKPEWGYILEKSFGAALSAFVVTSKADQSTLSELMRRYNYQVPIYIGKKDRINTSDHEPDERLVTWMRVLEIKNDLVRNQLIINQNIDQIVLIQKRSEAHDFMLRHGPERRNVKACFAMSDGSRRLGHLIHMNQQSGAVRLEPINEYQGSFRMQADKGRQIQEEKDNLARIQRETRDVEAAVRAAQDQLNACQAAMQDHKNTKLDLKVKFQRAQDVVEALESALSAATPDADVIEILEKELADAQHQLELDQEQYKDMVVELDNQNDEARLHKTRLDDAEKALEELRFQLEKHSAKVQTLTQRREQALRRKNAALEDVQAAETNKADWEQRRAEQEAQVDTSGRDAESICARIEVPPNETFESLKRRLDRMAKERERSEKELGGSEEELLRQANDAKKTYYDAKKEMEGTQHVRTVLKVALQTRQERWRRFRQEISVRARVTFNYLLSERQFRGSLSVDHTNSRLDIHVQPDITVNSAAGRQTKTLSGGEKSFSTICLLLSLWDAMGSPIRCLDEFDVFMDSVNRDISMTMMIGAARRAVGRQYILITPQAMNNKSIHSMDDVRIIRMDDPERGQTALNFGR</sequence>
<evidence type="ECO:0000256" key="2">
    <source>
        <dbReference type="ARBA" id="ARBA00004286"/>
    </source>
</evidence>
<dbReference type="PANTHER" id="PTHR19306">
    <property type="entry name" value="STRUCTURAL MAINTENANCE OF CHROMOSOMES 5,6 SMC5, SMC6"/>
    <property type="match status" value="1"/>
</dbReference>
<accession>A0A6A6IR31</accession>
<dbReference type="GO" id="GO:0005634">
    <property type="term" value="C:nucleus"/>
    <property type="evidence" value="ECO:0007669"/>
    <property type="project" value="UniProtKB-SubCell"/>
</dbReference>
<dbReference type="EMBL" id="ML987192">
    <property type="protein sequence ID" value="KAF2252637.1"/>
    <property type="molecule type" value="Genomic_DNA"/>
</dbReference>
<evidence type="ECO:0000256" key="9">
    <source>
        <dbReference type="ARBA" id="ARBA00023172"/>
    </source>
</evidence>
<evidence type="ECO:0000313" key="16">
    <source>
        <dbReference type="Proteomes" id="UP000800094"/>
    </source>
</evidence>
<dbReference type="RefSeq" id="XP_033687641.1">
    <property type="nucleotide sequence ID" value="XM_033824817.1"/>
</dbReference>
<dbReference type="AlphaFoldDB" id="A0A6A6IR31"/>
<dbReference type="OrthoDB" id="10072614at2759"/>
<comment type="similarity">
    <text evidence="3">Belongs to the SMC family. SMC6 subfamily.</text>
</comment>
<feature type="coiled-coil region" evidence="12">
    <location>
        <begin position="270"/>
        <end position="318"/>
    </location>
</feature>
<evidence type="ECO:0000256" key="1">
    <source>
        <dbReference type="ARBA" id="ARBA00004123"/>
    </source>
</evidence>
<keyword evidence="11" id="KW-0539">Nucleus</keyword>
<feature type="compositionally biased region" description="Acidic residues" evidence="13">
    <location>
        <begin position="59"/>
        <end position="71"/>
    </location>
</feature>
<evidence type="ECO:0000259" key="14">
    <source>
        <dbReference type="Pfam" id="PF02463"/>
    </source>
</evidence>
<feature type="domain" description="RecF/RecN/SMC N-terminal" evidence="14">
    <location>
        <begin position="103"/>
        <end position="1120"/>
    </location>
</feature>
<reference evidence="15" key="1">
    <citation type="journal article" date="2020" name="Stud. Mycol.">
        <title>101 Dothideomycetes genomes: a test case for predicting lifestyles and emergence of pathogens.</title>
        <authorList>
            <person name="Haridas S."/>
            <person name="Albert R."/>
            <person name="Binder M."/>
            <person name="Bloem J."/>
            <person name="Labutti K."/>
            <person name="Salamov A."/>
            <person name="Andreopoulos B."/>
            <person name="Baker S."/>
            <person name="Barry K."/>
            <person name="Bills G."/>
            <person name="Bluhm B."/>
            <person name="Cannon C."/>
            <person name="Castanera R."/>
            <person name="Culley D."/>
            <person name="Daum C."/>
            <person name="Ezra D."/>
            <person name="Gonzalez J."/>
            <person name="Henrissat B."/>
            <person name="Kuo A."/>
            <person name="Liang C."/>
            <person name="Lipzen A."/>
            <person name="Lutzoni F."/>
            <person name="Magnuson J."/>
            <person name="Mondo S."/>
            <person name="Nolan M."/>
            <person name="Ohm R."/>
            <person name="Pangilinan J."/>
            <person name="Park H.-J."/>
            <person name="Ramirez L."/>
            <person name="Alfaro M."/>
            <person name="Sun H."/>
            <person name="Tritt A."/>
            <person name="Yoshinaga Y."/>
            <person name="Zwiers L.-H."/>
            <person name="Turgeon B."/>
            <person name="Goodwin S."/>
            <person name="Spatafora J."/>
            <person name="Crous P."/>
            <person name="Grigoriev I."/>
        </authorList>
    </citation>
    <scope>NUCLEOTIDE SEQUENCE</scope>
    <source>
        <strain evidence="15">CBS 122368</strain>
    </source>
</reference>
<gene>
    <name evidence="15" type="ORF">BU26DRAFT_453043</name>
</gene>
<keyword evidence="10" id="KW-0234">DNA repair</keyword>
<evidence type="ECO:0000313" key="15">
    <source>
        <dbReference type="EMBL" id="KAF2252637.1"/>
    </source>
</evidence>
<feature type="compositionally biased region" description="Basic and acidic residues" evidence="13">
    <location>
        <begin position="35"/>
        <end position="45"/>
    </location>
</feature>
<evidence type="ECO:0000256" key="12">
    <source>
        <dbReference type="SAM" id="Coils"/>
    </source>
</evidence>
<dbReference type="GO" id="GO:0035861">
    <property type="term" value="C:site of double-strand break"/>
    <property type="evidence" value="ECO:0007669"/>
    <property type="project" value="TreeGrafter"/>
</dbReference>
<evidence type="ECO:0000256" key="4">
    <source>
        <dbReference type="ARBA" id="ARBA00022454"/>
    </source>
</evidence>
<dbReference type="SUPFAM" id="SSF52540">
    <property type="entry name" value="P-loop containing nucleoside triphosphate hydrolases"/>
    <property type="match status" value="1"/>
</dbReference>
<dbReference type="GO" id="GO:0000724">
    <property type="term" value="P:double-strand break repair via homologous recombination"/>
    <property type="evidence" value="ECO:0007669"/>
    <property type="project" value="TreeGrafter"/>
</dbReference>
<feature type="region of interest" description="Disordered" evidence="13">
    <location>
        <begin position="885"/>
        <end position="912"/>
    </location>
</feature>
<dbReference type="GeneID" id="54578147"/>
<evidence type="ECO:0000256" key="5">
    <source>
        <dbReference type="ARBA" id="ARBA00022741"/>
    </source>
</evidence>
<keyword evidence="6" id="KW-0227">DNA damage</keyword>
<dbReference type="GO" id="GO:0005524">
    <property type="term" value="F:ATP binding"/>
    <property type="evidence" value="ECO:0007669"/>
    <property type="project" value="UniProtKB-KW"/>
</dbReference>
<keyword evidence="8 12" id="KW-0175">Coiled coil</keyword>
<feature type="region of interest" description="Disordered" evidence="13">
    <location>
        <begin position="1"/>
        <end position="71"/>
    </location>
</feature>
<evidence type="ECO:0000256" key="10">
    <source>
        <dbReference type="ARBA" id="ARBA00023204"/>
    </source>
</evidence>
<keyword evidence="7" id="KW-0067">ATP-binding</keyword>
<dbReference type="Pfam" id="PF02463">
    <property type="entry name" value="SMC_N"/>
    <property type="match status" value="1"/>
</dbReference>
<comment type="subcellular location">
    <subcellularLocation>
        <location evidence="2">Chromosome</location>
    </subcellularLocation>
    <subcellularLocation>
        <location evidence="1">Nucleus</location>
    </subcellularLocation>
</comment>
<keyword evidence="5" id="KW-0547">Nucleotide-binding</keyword>
<dbReference type="GO" id="GO:0030915">
    <property type="term" value="C:Smc5-Smc6 complex"/>
    <property type="evidence" value="ECO:0007669"/>
    <property type="project" value="TreeGrafter"/>
</dbReference>
<dbReference type="Gene3D" id="3.40.50.300">
    <property type="entry name" value="P-loop containing nucleotide triphosphate hydrolases"/>
    <property type="match status" value="2"/>
</dbReference>
<keyword evidence="16" id="KW-1185">Reference proteome</keyword>
<evidence type="ECO:0000256" key="7">
    <source>
        <dbReference type="ARBA" id="ARBA00022840"/>
    </source>
</evidence>
<evidence type="ECO:0000256" key="3">
    <source>
        <dbReference type="ARBA" id="ARBA00006793"/>
    </source>
</evidence>
<name>A0A6A6IR31_9PLEO</name>
<dbReference type="InterPro" id="IPR003395">
    <property type="entry name" value="RecF/RecN/SMC_N"/>
</dbReference>
<dbReference type="GO" id="GO:0003684">
    <property type="term" value="F:damaged DNA binding"/>
    <property type="evidence" value="ECO:0007669"/>
    <property type="project" value="TreeGrafter"/>
</dbReference>